<gene>
    <name evidence="2" type="ORF">PAESOLCIP111_05060</name>
</gene>
<protein>
    <submittedName>
        <fullName evidence="2">Uncharacterized protein</fullName>
    </submittedName>
</protein>
<keyword evidence="1" id="KW-0472">Membrane</keyword>
<reference evidence="2" key="1">
    <citation type="submission" date="2021-06" db="EMBL/GenBank/DDBJ databases">
        <authorList>
            <person name="Criscuolo A."/>
        </authorList>
    </citation>
    <scope>NUCLEOTIDE SEQUENCE</scope>
    <source>
        <strain evidence="2">CIP111600</strain>
    </source>
</reference>
<sequence length="289" mass="33570">MPNVIPYLLLILCIVPVLIWLLCHTRQFHTIALYFSFVGMIYIFEFFIIVILDAYEYAPGIFPNRYKDNMVGAVVSNFIAVPIIATLIGTLQLRSRWIVIFACLFGAIEWGFLRLGVYVHHWWTIGYTVVSLLFFFWLTRMWMRQVQAGNAVLRYVTYFTYVFCLTDTLVFAFILFGLRQFASGLYDHNDRDDVFVTVLYAFAKAAVIVNATYWTRKARWISIGLAMALILASQIFLIRFGILHVYISYGLYYSIYVPCCAMVFWLSFRALHALRHPGRLRLGASVRNS</sequence>
<feature type="transmembrane region" description="Helical" evidence="1">
    <location>
        <begin position="125"/>
        <end position="143"/>
    </location>
</feature>
<feature type="transmembrane region" description="Helical" evidence="1">
    <location>
        <begin position="6"/>
        <end position="24"/>
    </location>
</feature>
<organism evidence="2 3">
    <name type="scientific">Paenibacillus solanacearum</name>
    <dbReference type="NCBI Taxonomy" id="2048548"/>
    <lineage>
        <taxon>Bacteria</taxon>
        <taxon>Bacillati</taxon>
        <taxon>Bacillota</taxon>
        <taxon>Bacilli</taxon>
        <taxon>Bacillales</taxon>
        <taxon>Paenibacillaceae</taxon>
        <taxon>Paenibacillus</taxon>
    </lineage>
</organism>
<keyword evidence="3" id="KW-1185">Reference proteome</keyword>
<feature type="transmembrane region" description="Helical" evidence="1">
    <location>
        <begin position="98"/>
        <end position="119"/>
    </location>
</feature>
<accession>A0A916K6T3</accession>
<feature type="transmembrane region" description="Helical" evidence="1">
    <location>
        <begin position="155"/>
        <end position="182"/>
    </location>
</feature>
<keyword evidence="1" id="KW-0812">Transmembrane</keyword>
<feature type="transmembrane region" description="Helical" evidence="1">
    <location>
        <begin position="253"/>
        <end position="271"/>
    </location>
</feature>
<dbReference type="RefSeq" id="WP_218094777.1">
    <property type="nucleotide sequence ID" value="NZ_CAJVAS010000033.1"/>
</dbReference>
<evidence type="ECO:0000256" key="1">
    <source>
        <dbReference type="SAM" id="Phobius"/>
    </source>
</evidence>
<feature type="transmembrane region" description="Helical" evidence="1">
    <location>
        <begin position="194"/>
        <end position="213"/>
    </location>
</feature>
<proteinExistence type="predicted"/>
<evidence type="ECO:0000313" key="2">
    <source>
        <dbReference type="EMBL" id="CAG7645955.1"/>
    </source>
</evidence>
<name>A0A916K6T3_9BACL</name>
<dbReference type="EMBL" id="CAJVAS010000033">
    <property type="protein sequence ID" value="CAG7645955.1"/>
    <property type="molecule type" value="Genomic_DNA"/>
</dbReference>
<evidence type="ECO:0000313" key="3">
    <source>
        <dbReference type="Proteomes" id="UP000693672"/>
    </source>
</evidence>
<feature type="transmembrane region" description="Helical" evidence="1">
    <location>
        <begin position="225"/>
        <end position="247"/>
    </location>
</feature>
<dbReference type="AlphaFoldDB" id="A0A916K6T3"/>
<feature type="transmembrane region" description="Helical" evidence="1">
    <location>
        <begin position="71"/>
        <end position="91"/>
    </location>
</feature>
<dbReference type="Proteomes" id="UP000693672">
    <property type="component" value="Unassembled WGS sequence"/>
</dbReference>
<comment type="caution">
    <text evidence="2">The sequence shown here is derived from an EMBL/GenBank/DDBJ whole genome shotgun (WGS) entry which is preliminary data.</text>
</comment>
<feature type="transmembrane region" description="Helical" evidence="1">
    <location>
        <begin position="31"/>
        <end position="51"/>
    </location>
</feature>
<keyword evidence="1" id="KW-1133">Transmembrane helix</keyword>